<reference evidence="1" key="1">
    <citation type="submission" date="2020-05" db="EMBL/GenBank/DDBJ databases">
        <title>Large-scale comparative analyses of tick genomes elucidate their genetic diversity and vector capacities.</title>
        <authorList>
            <person name="Jia N."/>
            <person name="Wang J."/>
            <person name="Shi W."/>
            <person name="Du L."/>
            <person name="Sun Y."/>
            <person name="Zhan W."/>
            <person name="Jiang J."/>
            <person name="Wang Q."/>
            <person name="Zhang B."/>
            <person name="Ji P."/>
            <person name="Sakyi L.B."/>
            <person name="Cui X."/>
            <person name="Yuan T."/>
            <person name="Jiang B."/>
            <person name="Yang W."/>
            <person name="Lam T.T.-Y."/>
            <person name="Chang Q."/>
            <person name="Ding S."/>
            <person name="Wang X."/>
            <person name="Zhu J."/>
            <person name="Ruan X."/>
            <person name="Zhao L."/>
            <person name="Wei J."/>
            <person name="Que T."/>
            <person name="Du C."/>
            <person name="Cheng J."/>
            <person name="Dai P."/>
            <person name="Han X."/>
            <person name="Huang E."/>
            <person name="Gao Y."/>
            <person name="Liu J."/>
            <person name="Shao H."/>
            <person name="Ye R."/>
            <person name="Li L."/>
            <person name="Wei W."/>
            <person name="Wang X."/>
            <person name="Wang C."/>
            <person name="Yang T."/>
            <person name="Huo Q."/>
            <person name="Li W."/>
            <person name="Guo W."/>
            <person name="Chen H."/>
            <person name="Zhou L."/>
            <person name="Ni X."/>
            <person name="Tian J."/>
            <person name="Zhou Y."/>
            <person name="Sheng Y."/>
            <person name="Liu T."/>
            <person name="Pan Y."/>
            <person name="Xia L."/>
            <person name="Li J."/>
            <person name="Zhao F."/>
            <person name="Cao W."/>
        </authorList>
    </citation>
    <scope>NUCLEOTIDE SEQUENCE</scope>
    <source>
        <strain evidence="1">Hyas-2018</strain>
    </source>
</reference>
<sequence>MFHAALCLSKAHLLCGSELFEKYYQDVLSEHDMRVAQGVVAETRQAFANRLQRWPYSNDNISVVEDWPSTDVALGYFGPRTPEERHQRTPDATCTRDMGDSLVENMRLASIGHVEEQRRWASEQIEHAGWFVLLPGRDLALLPYALSFPWFSERGTRFMNQGGLGNHVTWALSAQFFSSYARSREAIGAIIRVIENADKASRPRDVVGPDRIVQLLRTLAIDVSHDAYRAAGAFELDERLEGFEAYGGRAMFFIASCYALCRGSDSLEPSSAPNATSRSATPKDSAPPLDVNWAAQ</sequence>
<evidence type="ECO:0000313" key="1">
    <source>
        <dbReference type="EMBL" id="KAH6941743.1"/>
    </source>
</evidence>
<dbReference type="EMBL" id="CM023491">
    <property type="protein sequence ID" value="KAH6941743.1"/>
    <property type="molecule type" value="Genomic_DNA"/>
</dbReference>
<gene>
    <name evidence="1" type="ORF">HPB50_023075</name>
</gene>
<proteinExistence type="predicted"/>
<evidence type="ECO:0000313" key="2">
    <source>
        <dbReference type="Proteomes" id="UP000821845"/>
    </source>
</evidence>
<accession>A0ACB7T3R9</accession>
<dbReference type="Proteomes" id="UP000821845">
    <property type="component" value="Chromosome 11"/>
</dbReference>
<organism evidence="1 2">
    <name type="scientific">Hyalomma asiaticum</name>
    <name type="common">Tick</name>
    <dbReference type="NCBI Taxonomy" id="266040"/>
    <lineage>
        <taxon>Eukaryota</taxon>
        <taxon>Metazoa</taxon>
        <taxon>Ecdysozoa</taxon>
        <taxon>Arthropoda</taxon>
        <taxon>Chelicerata</taxon>
        <taxon>Arachnida</taxon>
        <taxon>Acari</taxon>
        <taxon>Parasitiformes</taxon>
        <taxon>Ixodida</taxon>
        <taxon>Ixodoidea</taxon>
        <taxon>Ixodidae</taxon>
        <taxon>Hyalomminae</taxon>
        <taxon>Hyalomma</taxon>
    </lineage>
</organism>
<comment type="caution">
    <text evidence="1">The sequence shown here is derived from an EMBL/GenBank/DDBJ whole genome shotgun (WGS) entry which is preliminary data.</text>
</comment>
<name>A0ACB7T3R9_HYAAI</name>
<keyword evidence="2" id="KW-1185">Reference proteome</keyword>
<protein>
    <submittedName>
        <fullName evidence="1">Uncharacterized protein</fullName>
    </submittedName>
</protein>